<name>A0A1I7WDI3_HETBA</name>
<dbReference type="AlphaFoldDB" id="A0A1I7WDI3"/>
<evidence type="ECO:0000313" key="2">
    <source>
        <dbReference type="WBParaSite" id="Hba_02940"/>
    </source>
</evidence>
<keyword evidence="1" id="KW-1185">Reference proteome</keyword>
<dbReference type="WBParaSite" id="Hba_02940">
    <property type="protein sequence ID" value="Hba_02940"/>
    <property type="gene ID" value="Hba_02940"/>
</dbReference>
<proteinExistence type="predicted"/>
<reference evidence="2" key="1">
    <citation type="submission" date="2016-11" db="UniProtKB">
        <authorList>
            <consortium name="WormBaseParasite"/>
        </authorList>
    </citation>
    <scope>IDENTIFICATION</scope>
</reference>
<organism evidence="1 2">
    <name type="scientific">Heterorhabditis bacteriophora</name>
    <name type="common">Entomopathogenic nematode worm</name>
    <dbReference type="NCBI Taxonomy" id="37862"/>
    <lineage>
        <taxon>Eukaryota</taxon>
        <taxon>Metazoa</taxon>
        <taxon>Ecdysozoa</taxon>
        <taxon>Nematoda</taxon>
        <taxon>Chromadorea</taxon>
        <taxon>Rhabditida</taxon>
        <taxon>Rhabditina</taxon>
        <taxon>Rhabditomorpha</taxon>
        <taxon>Strongyloidea</taxon>
        <taxon>Heterorhabditidae</taxon>
        <taxon>Heterorhabditis</taxon>
    </lineage>
</organism>
<protein>
    <submittedName>
        <fullName evidence="2">Transposase</fullName>
    </submittedName>
</protein>
<accession>A0A1I7WDI3</accession>
<dbReference type="Proteomes" id="UP000095283">
    <property type="component" value="Unplaced"/>
</dbReference>
<sequence length="408" mass="44626">MPSRNTQVRQPPRQFFQHACHVRLIGRVIVDAQLPVRVGLCCDAGHGLAQEHLRRVADRHHNADQAGIGRNRGRRLLAQPLSIDVRRGDRHRDCMRTIGIGKNRSDQMPGAEMTECPALWRDECSSKFRESDYPAWTSGITSLIQHGHVLVGPSFHRTPQPRTETSHKTAYAQSDHGDLPLLARTHVVGRARCSNSRSASSARERSASDASMSPAMRSCACCSDCCPSATRASSVCSWVCQSAWRCCQSSWACCHPAIRLVLALLQLLRIGRGSTPLALGDSKIGDVAAPWIAIPSRNWRCALRDRATHWRAGQQRGRFRVEAGTEGRGGLEARGIALQANGNTVFAIGLITVVAGEHSTVVETVGGADQRFQLRELHLDEMCAHQTGPQCGIALAETQHLHAGAFKC</sequence>
<evidence type="ECO:0000313" key="1">
    <source>
        <dbReference type="Proteomes" id="UP000095283"/>
    </source>
</evidence>